<dbReference type="AlphaFoldDB" id="A0AA38KMU7"/>
<proteinExistence type="predicted"/>
<evidence type="ECO:0000313" key="2">
    <source>
        <dbReference type="Proteomes" id="UP001163798"/>
    </source>
</evidence>
<keyword evidence="2" id="KW-1185">Reference proteome</keyword>
<organism evidence="1 2">
    <name type="scientific">Lentinula aff. detonsa</name>
    <dbReference type="NCBI Taxonomy" id="2804958"/>
    <lineage>
        <taxon>Eukaryota</taxon>
        <taxon>Fungi</taxon>
        <taxon>Dikarya</taxon>
        <taxon>Basidiomycota</taxon>
        <taxon>Agaricomycotina</taxon>
        <taxon>Agaricomycetes</taxon>
        <taxon>Agaricomycetidae</taxon>
        <taxon>Agaricales</taxon>
        <taxon>Marasmiineae</taxon>
        <taxon>Omphalotaceae</taxon>
        <taxon>Lentinula</taxon>
    </lineage>
</organism>
<reference evidence="1" key="1">
    <citation type="submission" date="2022-08" db="EMBL/GenBank/DDBJ databases">
        <authorList>
            <consortium name="DOE Joint Genome Institute"/>
            <person name="Min B."/>
            <person name="Riley R."/>
            <person name="Sierra-Patev S."/>
            <person name="Naranjo-Ortiz M."/>
            <person name="Looney B."/>
            <person name="Konkel Z."/>
            <person name="Slot J.C."/>
            <person name="Sakamoto Y."/>
            <person name="Steenwyk J.L."/>
            <person name="Rokas A."/>
            <person name="Carro J."/>
            <person name="Camarero S."/>
            <person name="Ferreira P."/>
            <person name="Molpeceres G."/>
            <person name="Ruiz-Duenas F.J."/>
            <person name="Serrano A."/>
            <person name="Henrissat B."/>
            <person name="Drula E."/>
            <person name="Hughes K.W."/>
            <person name="Mata J.L."/>
            <person name="Ishikawa N.K."/>
            <person name="Vargas-Isla R."/>
            <person name="Ushijima S."/>
            <person name="Smith C.A."/>
            <person name="Ahrendt S."/>
            <person name="Andreopoulos W."/>
            <person name="He G."/>
            <person name="Labutti K."/>
            <person name="Lipzen A."/>
            <person name="Ng V."/>
            <person name="Sandor L."/>
            <person name="Barry K."/>
            <person name="Martinez A.T."/>
            <person name="Xiao Y."/>
            <person name="Gibbons J.G."/>
            <person name="Terashima K."/>
            <person name="Hibbett D.S."/>
            <person name="Grigoriev I.V."/>
        </authorList>
    </citation>
    <scope>NUCLEOTIDE SEQUENCE</scope>
    <source>
        <strain evidence="1">TFB10291</strain>
    </source>
</reference>
<accession>A0AA38KMU7</accession>
<protein>
    <submittedName>
        <fullName evidence="1">Uncharacterized protein</fullName>
    </submittedName>
</protein>
<dbReference type="EMBL" id="MU793920">
    <property type="protein sequence ID" value="KAJ3780096.1"/>
    <property type="molecule type" value="Genomic_DNA"/>
</dbReference>
<evidence type="ECO:0000313" key="1">
    <source>
        <dbReference type="EMBL" id="KAJ3780096.1"/>
    </source>
</evidence>
<dbReference type="Proteomes" id="UP001163798">
    <property type="component" value="Unassembled WGS sequence"/>
</dbReference>
<comment type="caution">
    <text evidence="1">The sequence shown here is derived from an EMBL/GenBank/DDBJ whole genome shotgun (WGS) entry which is preliminary data.</text>
</comment>
<gene>
    <name evidence="1" type="ORF">GGU10DRAFT_397875</name>
</gene>
<name>A0AA38KMU7_9AGAR</name>
<sequence length="126" mass="14277">MAKEHIRSTLSWHGAEHRDCILAVIDENKQGFASMSAARVLLFFSFQHEGKVYPCALPRDPLTGLWIRSPCLAVIHLDSLLCGVHLIPIYGSQAVPSELKHHQSLDAFKLFYVNKYADYHANEILF</sequence>